<organism evidence="7 8">
    <name type="scientific">Karstenula rhodostoma CBS 690.94</name>
    <dbReference type="NCBI Taxonomy" id="1392251"/>
    <lineage>
        <taxon>Eukaryota</taxon>
        <taxon>Fungi</taxon>
        <taxon>Dikarya</taxon>
        <taxon>Ascomycota</taxon>
        <taxon>Pezizomycotina</taxon>
        <taxon>Dothideomycetes</taxon>
        <taxon>Pleosporomycetidae</taxon>
        <taxon>Pleosporales</taxon>
        <taxon>Massarineae</taxon>
        <taxon>Didymosphaeriaceae</taxon>
        <taxon>Karstenula</taxon>
    </lineage>
</organism>
<comment type="subcellular location">
    <subcellularLocation>
        <location evidence="1">Membrane</location>
        <topology evidence="1">Multi-pass membrane protein</topology>
    </subcellularLocation>
</comment>
<gene>
    <name evidence="7" type="ORF">P171DRAFT_162948</name>
</gene>
<evidence type="ECO:0000313" key="7">
    <source>
        <dbReference type="EMBL" id="KAF2438547.1"/>
    </source>
</evidence>
<dbReference type="EMBL" id="MU001512">
    <property type="protein sequence ID" value="KAF2438547.1"/>
    <property type="molecule type" value="Genomic_DNA"/>
</dbReference>
<sequence length="537" mass="58335">MADEKPSSSVAMSQSTPNTNLASDGPRYVTGWQLHSISFWLLLSLFVAQMDTSITSTAILTITDQLGDFEKNSWVFTSYMLSFCGFQLVWAKFSDVMSRKTTIIVSAVIFTIFSGACAASQTLIQLVMFRWVQGIGGCGIFALTQLVFFELVPPRKWPLYVSIVTAVVALSLICGPLIGGAIALTGQWRWIFLLNVPICGIAIVGIFFTFPNKLWNEPATHHDLSTASLRRLDLIGSTLLLGACLLISTGLQQAAIGYAWTSAFVLPLLLMTAPFSVAFLCWEWLITTRRENPEPVFPWRFCRSRKAVGMILNTFFAGSVLMICLIQIPQRFMTVNGLSSLEAAVLLLPFGAFVPTGSSFAAAMMGKPRIPPSIIVLTGAVLQLIGAVLLSRIPTDSDIRAYQYGYQILLGAGVGFVACGLILLVPFAMEKRDLSVGTAAMSQFRVLGGLVGIAIATSLSTPYLRSNISRIAPPSSAALILEKTANIHLLPTELRVEVEKVFAESFGLQIKLVIGFAAAQIPATALMWTRQVVEPLK</sequence>
<evidence type="ECO:0000256" key="1">
    <source>
        <dbReference type="ARBA" id="ARBA00004141"/>
    </source>
</evidence>
<proteinExistence type="predicted"/>
<dbReference type="SUPFAM" id="SSF103473">
    <property type="entry name" value="MFS general substrate transporter"/>
    <property type="match status" value="1"/>
</dbReference>
<dbReference type="GO" id="GO:0005886">
    <property type="term" value="C:plasma membrane"/>
    <property type="evidence" value="ECO:0007669"/>
    <property type="project" value="TreeGrafter"/>
</dbReference>
<feature type="transmembrane region" description="Helical" evidence="5">
    <location>
        <begin position="307"/>
        <end position="328"/>
    </location>
</feature>
<dbReference type="AlphaFoldDB" id="A0A9P4U703"/>
<feature type="transmembrane region" description="Helical" evidence="5">
    <location>
        <begin position="159"/>
        <end position="184"/>
    </location>
</feature>
<feature type="transmembrane region" description="Helical" evidence="5">
    <location>
        <begin position="74"/>
        <end position="91"/>
    </location>
</feature>
<feature type="transmembrane region" description="Helical" evidence="5">
    <location>
        <begin position="232"/>
        <end position="251"/>
    </location>
</feature>
<reference evidence="7" key="1">
    <citation type="journal article" date="2020" name="Stud. Mycol.">
        <title>101 Dothideomycetes genomes: a test case for predicting lifestyles and emergence of pathogens.</title>
        <authorList>
            <person name="Haridas S."/>
            <person name="Albert R."/>
            <person name="Binder M."/>
            <person name="Bloem J."/>
            <person name="Labutti K."/>
            <person name="Salamov A."/>
            <person name="Andreopoulos B."/>
            <person name="Baker S."/>
            <person name="Barry K."/>
            <person name="Bills G."/>
            <person name="Bluhm B."/>
            <person name="Cannon C."/>
            <person name="Castanera R."/>
            <person name="Culley D."/>
            <person name="Daum C."/>
            <person name="Ezra D."/>
            <person name="Gonzalez J."/>
            <person name="Henrissat B."/>
            <person name="Kuo A."/>
            <person name="Liang C."/>
            <person name="Lipzen A."/>
            <person name="Lutzoni F."/>
            <person name="Magnuson J."/>
            <person name="Mondo S."/>
            <person name="Nolan M."/>
            <person name="Ohm R."/>
            <person name="Pangilinan J."/>
            <person name="Park H.-J."/>
            <person name="Ramirez L."/>
            <person name="Alfaro M."/>
            <person name="Sun H."/>
            <person name="Tritt A."/>
            <person name="Yoshinaga Y."/>
            <person name="Zwiers L.-H."/>
            <person name="Turgeon B."/>
            <person name="Goodwin S."/>
            <person name="Spatafora J."/>
            <person name="Crous P."/>
            <person name="Grigoriev I."/>
        </authorList>
    </citation>
    <scope>NUCLEOTIDE SEQUENCE</scope>
    <source>
        <strain evidence="7">CBS 690.94</strain>
    </source>
</reference>
<evidence type="ECO:0000313" key="8">
    <source>
        <dbReference type="Proteomes" id="UP000799764"/>
    </source>
</evidence>
<dbReference type="Proteomes" id="UP000799764">
    <property type="component" value="Unassembled WGS sequence"/>
</dbReference>
<dbReference type="Gene3D" id="1.20.1250.20">
    <property type="entry name" value="MFS general substrate transporter like domains"/>
    <property type="match status" value="2"/>
</dbReference>
<feature type="transmembrane region" description="Helical" evidence="5">
    <location>
        <begin position="405"/>
        <end position="425"/>
    </location>
</feature>
<feature type="transmembrane region" description="Helical" evidence="5">
    <location>
        <begin position="374"/>
        <end position="393"/>
    </location>
</feature>
<feature type="transmembrane region" description="Helical" evidence="5">
    <location>
        <begin position="190"/>
        <end position="211"/>
    </location>
</feature>
<keyword evidence="2 5" id="KW-0812">Transmembrane</keyword>
<dbReference type="Pfam" id="PF07690">
    <property type="entry name" value="MFS_1"/>
    <property type="match status" value="1"/>
</dbReference>
<dbReference type="PANTHER" id="PTHR23501">
    <property type="entry name" value="MAJOR FACILITATOR SUPERFAMILY"/>
    <property type="match status" value="1"/>
</dbReference>
<dbReference type="InterPro" id="IPR020846">
    <property type="entry name" value="MFS_dom"/>
</dbReference>
<feature type="transmembrane region" description="Helical" evidence="5">
    <location>
        <begin position="130"/>
        <end position="152"/>
    </location>
</feature>
<accession>A0A9P4U703</accession>
<evidence type="ECO:0000256" key="2">
    <source>
        <dbReference type="ARBA" id="ARBA00022692"/>
    </source>
</evidence>
<keyword evidence="8" id="KW-1185">Reference proteome</keyword>
<dbReference type="InterPro" id="IPR036259">
    <property type="entry name" value="MFS_trans_sf"/>
</dbReference>
<feature type="transmembrane region" description="Helical" evidence="5">
    <location>
        <begin position="263"/>
        <end position="286"/>
    </location>
</feature>
<feature type="domain" description="Major facilitator superfamily (MFS) profile" evidence="6">
    <location>
        <begin position="37"/>
        <end position="500"/>
    </location>
</feature>
<dbReference type="PRINTS" id="PR01036">
    <property type="entry name" value="TCRTETB"/>
</dbReference>
<dbReference type="PROSITE" id="PS50850">
    <property type="entry name" value="MFS"/>
    <property type="match status" value="1"/>
</dbReference>
<evidence type="ECO:0000256" key="3">
    <source>
        <dbReference type="ARBA" id="ARBA00022989"/>
    </source>
</evidence>
<feature type="transmembrane region" description="Helical" evidence="5">
    <location>
        <begin position="37"/>
        <end position="62"/>
    </location>
</feature>
<evidence type="ECO:0000256" key="4">
    <source>
        <dbReference type="ARBA" id="ARBA00023136"/>
    </source>
</evidence>
<protein>
    <submittedName>
        <fullName evidence="7">MFS multidrug transporter-like protein</fullName>
    </submittedName>
</protein>
<dbReference type="InterPro" id="IPR011701">
    <property type="entry name" value="MFS"/>
</dbReference>
<feature type="transmembrane region" description="Helical" evidence="5">
    <location>
        <begin position="103"/>
        <end position="124"/>
    </location>
</feature>
<keyword evidence="4 5" id="KW-0472">Membrane</keyword>
<comment type="caution">
    <text evidence="7">The sequence shown here is derived from an EMBL/GenBank/DDBJ whole genome shotgun (WGS) entry which is preliminary data.</text>
</comment>
<keyword evidence="3 5" id="KW-1133">Transmembrane helix</keyword>
<evidence type="ECO:0000256" key="5">
    <source>
        <dbReference type="SAM" id="Phobius"/>
    </source>
</evidence>
<feature type="transmembrane region" description="Helical" evidence="5">
    <location>
        <begin position="340"/>
        <end position="362"/>
    </location>
</feature>
<name>A0A9P4U703_9PLEO</name>
<dbReference type="GO" id="GO:0022857">
    <property type="term" value="F:transmembrane transporter activity"/>
    <property type="evidence" value="ECO:0007669"/>
    <property type="project" value="InterPro"/>
</dbReference>
<dbReference type="PANTHER" id="PTHR23501:SF43">
    <property type="entry name" value="MULTIDRUG TRANSPORTER, PUTATIVE (AFU_ORTHOLOGUE AFUA_6G03040)-RELATED"/>
    <property type="match status" value="1"/>
</dbReference>
<evidence type="ECO:0000259" key="6">
    <source>
        <dbReference type="PROSITE" id="PS50850"/>
    </source>
</evidence>
<dbReference type="OrthoDB" id="440553at2759"/>